<protein>
    <submittedName>
        <fullName evidence="2">Uncharacterized protein</fullName>
    </submittedName>
</protein>
<sequence>MGSDAFSTNIQMMHLNLCLNAEHDLRMKPSFCNLHESADYYLSNFMLTSLRLVMCLLAIISVLAIVSLPDF</sequence>
<reference evidence="2 3" key="4">
    <citation type="journal article" date="2011" name="BMC Genomics">
        <title>RNA-Seq improves annotation of protein-coding genes in the cucumber genome.</title>
        <authorList>
            <person name="Li Z."/>
            <person name="Zhang Z."/>
            <person name="Yan P."/>
            <person name="Huang S."/>
            <person name="Fei Z."/>
            <person name="Lin K."/>
        </authorList>
    </citation>
    <scope>NUCLEOTIDE SEQUENCE [LARGE SCALE GENOMIC DNA]</scope>
    <source>
        <strain evidence="3">cv. 9930</strain>
    </source>
</reference>
<gene>
    <name evidence="2" type="ORF">Csa_6G410610</name>
</gene>
<organism evidence="2 3">
    <name type="scientific">Cucumis sativus</name>
    <name type="common">Cucumber</name>
    <dbReference type="NCBI Taxonomy" id="3659"/>
    <lineage>
        <taxon>Eukaryota</taxon>
        <taxon>Viridiplantae</taxon>
        <taxon>Streptophyta</taxon>
        <taxon>Embryophyta</taxon>
        <taxon>Tracheophyta</taxon>
        <taxon>Spermatophyta</taxon>
        <taxon>Magnoliopsida</taxon>
        <taxon>eudicotyledons</taxon>
        <taxon>Gunneridae</taxon>
        <taxon>Pentapetalae</taxon>
        <taxon>rosids</taxon>
        <taxon>fabids</taxon>
        <taxon>Cucurbitales</taxon>
        <taxon>Cucurbitaceae</taxon>
        <taxon>Benincaseae</taxon>
        <taxon>Cucumis</taxon>
    </lineage>
</organism>
<name>A0A0A0KJF9_CUCSA</name>
<keyword evidence="1" id="KW-0472">Membrane</keyword>
<accession>A0A0A0KJF9</accession>
<keyword evidence="1" id="KW-0812">Transmembrane</keyword>
<evidence type="ECO:0000313" key="3">
    <source>
        <dbReference type="Proteomes" id="UP000029981"/>
    </source>
</evidence>
<dbReference type="Gramene" id="KGN47906">
    <property type="protein sequence ID" value="KGN47906"/>
    <property type="gene ID" value="Csa_6G410610"/>
</dbReference>
<reference evidence="2 3" key="3">
    <citation type="journal article" date="2010" name="BMC Genomics">
        <title>Transcriptome sequencing and comparative analysis of cucumber flowers with different sex types.</title>
        <authorList>
            <person name="Guo S."/>
            <person name="Zheng Y."/>
            <person name="Joung J.G."/>
            <person name="Liu S."/>
            <person name="Zhang Z."/>
            <person name="Crasta O.R."/>
            <person name="Sobral B.W."/>
            <person name="Xu Y."/>
            <person name="Huang S."/>
            <person name="Fei Z."/>
        </authorList>
    </citation>
    <scope>NUCLEOTIDE SEQUENCE [LARGE SCALE GENOMIC DNA]</scope>
    <source>
        <strain evidence="3">cv. 9930</strain>
    </source>
</reference>
<evidence type="ECO:0000256" key="1">
    <source>
        <dbReference type="SAM" id="Phobius"/>
    </source>
</evidence>
<evidence type="ECO:0000313" key="2">
    <source>
        <dbReference type="EMBL" id="KGN47906.1"/>
    </source>
</evidence>
<reference evidence="2 3" key="2">
    <citation type="journal article" date="2009" name="PLoS ONE">
        <title>An integrated genetic and cytogenetic map of the cucumber genome.</title>
        <authorList>
            <person name="Ren Y."/>
            <person name="Zhang Z."/>
            <person name="Liu J."/>
            <person name="Staub J.E."/>
            <person name="Han Y."/>
            <person name="Cheng Z."/>
            <person name="Li X."/>
            <person name="Lu J."/>
            <person name="Miao H."/>
            <person name="Kang H."/>
            <person name="Xie B."/>
            <person name="Gu X."/>
            <person name="Wang X."/>
            <person name="Du Y."/>
            <person name="Jin W."/>
            <person name="Huang S."/>
        </authorList>
    </citation>
    <scope>NUCLEOTIDE SEQUENCE [LARGE SCALE GENOMIC DNA]</scope>
    <source>
        <strain evidence="3">cv. 9930</strain>
    </source>
</reference>
<feature type="transmembrane region" description="Helical" evidence="1">
    <location>
        <begin position="49"/>
        <end position="68"/>
    </location>
</feature>
<keyword evidence="1" id="KW-1133">Transmembrane helix</keyword>
<keyword evidence="3" id="KW-1185">Reference proteome</keyword>
<reference evidence="2 3" key="1">
    <citation type="journal article" date="2009" name="Nat. Genet.">
        <title>The genome of the cucumber, Cucumis sativus L.</title>
        <authorList>
            <person name="Huang S."/>
            <person name="Li R."/>
            <person name="Zhang Z."/>
            <person name="Li L."/>
            <person name="Gu X."/>
            <person name="Fan W."/>
            <person name="Lucas W.J."/>
            <person name="Wang X."/>
            <person name="Xie B."/>
            <person name="Ni P."/>
            <person name="Ren Y."/>
            <person name="Zhu H."/>
            <person name="Li J."/>
            <person name="Lin K."/>
            <person name="Jin W."/>
            <person name="Fei Z."/>
            <person name="Li G."/>
            <person name="Staub J."/>
            <person name="Kilian A."/>
            <person name="van der Vossen E.A."/>
            <person name="Wu Y."/>
            <person name="Guo J."/>
            <person name="He J."/>
            <person name="Jia Z."/>
            <person name="Ren Y."/>
            <person name="Tian G."/>
            <person name="Lu Y."/>
            <person name="Ruan J."/>
            <person name="Qian W."/>
            <person name="Wang M."/>
            <person name="Huang Q."/>
            <person name="Li B."/>
            <person name="Xuan Z."/>
            <person name="Cao J."/>
            <person name="Asan"/>
            <person name="Wu Z."/>
            <person name="Zhang J."/>
            <person name="Cai Q."/>
            <person name="Bai Y."/>
            <person name="Zhao B."/>
            <person name="Han Y."/>
            <person name="Li Y."/>
            <person name="Li X."/>
            <person name="Wang S."/>
            <person name="Shi Q."/>
            <person name="Liu S."/>
            <person name="Cho W.K."/>
            <person name="Kim J.Y."/>
            <person name="Xu Y."/>
            <person name="Heller-Uszynska K."/>
            <person name="Miao H."/>
            <person name="Cheng Z."/>
            <person name="Zhang S."/>
            <person name="Wu J."/>
            <person name="Yang Y."/>
            <person name="Kang H."/>
            <person name="Li M."/>
            <person name="Liang H."/>
            <person name="Ren X."/>
            <person name="Shi Z."/>
            <person name="Wen M."/>
            <person name="Jian M."/>
            <person name="Yang H."/>
            <person name="Zhang G."/>
            <person name="Yang Z."/>
            <person name="Chen R."/>
            <person name="Liu S."/>
            <person name="Li J."/>
            <person name="Ma L."/>
            <person name="Liu H."/>
            <person name="Zhou Y."/>
            <person name="Zhao J."/>
            <person name="Fang X."/>
            <person name="Li G."/>
            <person name="Fang L."/>
            <person name="Li Y."/>
            <person name="Liu D."/>
            <person name="Zheng H."/>
            <person name="Zhang Y."/>
            <person name="Qin N."/>
            <person name="Li Z."/>
            <person name="Yang G."/>
            <person name="Yang S."/>
            <person name="Bolund L."/>
            <person name="Kristiansen K."/>
            <person name="Zheng H."/>
            <person name="Li S."/>
            <person name="Zhang X."/>
            <person name="Yang H."/>
            <person name="Wang J."/>
            <person name="Sun R."/>
            <person name="Zhang B."/>
            <person name="Jiang S."/>
            <person name="Wang J."/>
            <person name="Du Y."/>
            <person name="Li S."/>
        </authorList>
    </citation>
    <scope>NUCLEOTIDE SEQUENCE [LARGE SCALE GENOMIC DNA]</scope>
    <source>
        <strain evidence="3">cv. 9930</strain>
    </source>
</reference>
<dbReference type="AlphaFoldDB" id="A0A0A0KJF9"/>
<dbReference type="EMBL" id="CM002927">
    <property type="protein sequence ID" value="KGN47906.1"/>
    <property type="molecule type" value="Genomic_DNA"/>
</dbReference>
<proteinExistence type="predicted"/>
<dbReference type="Proteomes" id="UP000029981">
    <property type="component" value="Chromosome 6"/>
</dbReference>